<keyword evidence="3 6" id="KW-0812">Transmembrane</keyword>
<evidence type="ECO:0000256" key="5">
    <source>
        <dbReference type="ARBA" id="ARBA00023136"/>
    </source>
</evidence>
<dbReference type="PANTHER" id="PTHR23513:SF6">
    <property type="entry name" value="MAJOR FACILITATOR SUPERFAMILY ASSOCIATED DOMAIN-CONTAINING PROTEIN"/>
    <property type="match status" value="1"/>
</dbReference>
<comment type="subcellular location">
    <subcellularLocation>
        <location evidence="1">Cell membrane</location>
        <topology evidence="1">Multi-pass membrane protein</topology>
    </subcellularLocation>
</comment>
<reference evidence="8 9" key="1">
    <citation type="submission" date="2019-03" db="EMBL/GenBank/DDBJ databases">
        <title>Draft genome sequences of novel Actinobacteria.</title>
        <authorList>
            <person name="Sahin N."/>
            <person name="Ay H."/>
            <person name="Saygin H."/>
        </authorList>
    </citation>
    <scope>NUCLEOTIDE SEQUENCE [LARGE SCALE GENOMIC DNA]</scope>
    <source>
        <strain evidence="8 9">KC310</strain>
    </source>
</reference>
<dbReference type="Gene3D" id="1.20.1250.20">
    <property type="entry name" value="MFS general substrate transporter like domains"/>
    <property type="match status" value="1"/>
</dbReference>
<evidence type="ECO:0000256" key="2">
    <source>
        <dbReference type="ARBA" id="ARBA00022475"/>
    </source>
</evidence>
<sequence length="401" mass="41281">MERSSDFALFAWANGITQMGTQISVVALPLTALLTLDAGAFDLGLLSAAQMLAFLLIGLPAGVWVDRSRRRPIIIWADVVRGVALLSVPVAAWLGVLTLPQLYAVALVVGAGTVFFDVAHMSLLPAIVPKERLERGNGVLEITKNVSLLAGPGVGGWAVAALTAPIALLADAVSYLVSALLLAGVRARETARRSERSLRHEVAEGLRFVAVEPVLRRIAVGGAVAMTANSVCLVGLPLYLVKELGVGSAQYGLLLSAAAVGSLAGAALVARVTARLGTGRTLYGSAALATVLYLPALATGPGWRLLVFPVAASLFGVASAIFGIAQLSYRQRITPGHLLGRVNASMRFLMWGVVPLGGLAGGALGEWFGGYAVFAAGIALLGLSHLAVVTAPAIMKTAAAS</sequence>
<comment type="caution">
    <text evidence="8">The sequence shown here is derived from an EMBL/GenBank/DDBJ whole genome shotgun (WGS) entry which is preliminary data.</text>
</comment>
<feature type="transmembrane region" description="Helical" evidence="6">
    <location>
        <begin position="348"/>
        <end position="365"/>
    </location>
</feature>
<feature type="transmembrane region" description="Helical" evidence="6">
    <location>
        <begin position="218"/>
        <end position="239"/>
    </location>
</feature>
<organism evidence="8 9">
    <name type="scientific">Nonomuraea deserti</name>
    <dbReference type="NCBI Taxonomy" id="1848322"/>
    <lineage>
        <taxon>Bacteria</taxon>
        <taxon>Bacillati</taxon>
        <taxon>Actinomycetota</taxon>
        <taxon>Actinomycetes</taxon>
        <taxon>Streptosporangiales</taxon>
        <taxon>Streptosporangiaceae</taxon>
        <taxon>Nonomuraea</taxon>
    </lineage>
</organism>
<feature type="transmembrane region" description="Helical" evidence="6">
    <location>
        <begin position="7"/>
        <end position="28"/>
    </location>
</feature>
<dbReference type="PROSITE" id="PS50850">
    <property type="entry name" value="MFS"/>
    <property type="match status" value="1"/>
</dbReference>
<feature type="transmembrane region" description="Helical" evidence="6">
    <location>
        <begin position="306"/>
        <end position="327"/>
    </location>
</feature>
<accession>A0A4R4VZY9</accession>
<feature type="transmembrane region" description="Helical" evidence="6">
    <location>
        <begin position="282"/>
        <end position="300"/>
    </location>
</feature>
<feature type="domain" description="Major facilitator superfamily (MFS) profile" evidence="7">
    <location>
        <begin position="1"/>
        <end position="394"/>
    </location>
</feature>
<evidence type="ECO:0000256" key="4">
    <source>
        <dbReference type="ARBA" id="ARBA00022989"/>
    </source>
</evidence>
<evidence type="ECO:0000313" key="9">
    <source>
        <dbReference type="Proteomes" id="UP000295258"/>
    </source>
</evidence>
<gene>
    <name evidence="8" type="ORF">E1292_10385</name>
</gene>
<dbReference type="InterPro" id="IPR022324">
    <property type="entry name" value="Bacilysin_exporter_BacE_put"/>
</dbReference>
<dbReference type="EMBL" id="SMKO01000018">
    <property type="protein sequence ID" value="TDD09083.1"/>
    <property type="molecule type" value="Genomic_DNA"/>
</dbReference>
<feature type="transmembrane region" description="Helical" evidence="6">
    <location>
        <begin position="102"/>
        <end position="127"/>
    </location>
</feature>
<dbReference type="InterPro" id="IPR036259">
    <property type="entry name" value="MFS_trans_sf"/>
</dbReference>
<dbReference type="Proteomes" id="UP000295258">
    <property type="component" value="Unassembled WGS sequence"/>
</dbReference>
<dbReference type="GO" id="GO:0022857">
    <property type="term" value="F:transmembrane transporter activity"/>
    <property type="evidence" value="ECO:0007669"/>
    <property type="project" value="InterPro"/>
</dbReference>
<keyword evidence="4 6" id="KW-1133">Transmembrane helix</keyword>
<proteinExistence type="predicted"/>
<dbReference type="InterPro" id="IPR011701">
    <property type="entry name" value="MFS"/>
</dbReference>
<evidence type="ECO:0000256" key="3">
    <source>
        <dbReference type="ARBA" id="ARBA00022692"/>
    </source>
</evidence>
<dbReference type="AlphaFoldDB" id="A0A4R4VZY9"/>
<evidence type="ECO:0000256" key="6">
    <source>
        <dbReference type="SAM" id="Phobius"/>
    </source>
</evidence>
<evidence type="ECO:0000259" key="7">
    <source>
        <dbReference type="PROSITE" id="PS50850"/>
    </source>
</evidence>
<dbReference type="PRINTS" id="PR01988">
    <property type="entry name" value="EXPORTERBACE"/>
</dbReference>
<evidence type="ECO:0000256" key="1">
    <source>
        <dbReference type="ARBA" id="ARBA00004651"/>
    </source>
</evidence>
<dbReference type="SUPFAM" id="SSF103473">
    <property type="entry name" value="MFS general substrate transporter"/>
    <property type="match status" value="1"/>
</dbReference>
<dbReference type="CDD" id="cd06173">
    <property type="entry name" value="MFS_MefA_like"/>
    <property type="match status" value="1"/>
</dbReference>
<feature type="transmembrane region" description="Helical" evidence="6">
    <location>
        <begin position="166"/>
        <end position="185"/>
    </location>
</feature>
<feature type="transmembrane region" description="Helical" evidence="6">
    <location>
        <begin position="40"/>
        <end position="61"/>
    </location>
</feature>
<protein>
    <submittedName>
        <fullName evidence="8">MFS transporter</fullName>
    </submittedName>
</protein>
<dbReference type="PANTHER" id="PTHR23513">
    <property type="entry name" value="INTEGRAL MEMBRANE EFFLUX PROTEIN-RELATED"/>
    <property type="match status" value="1"/>
</dbReference>
<dbReference type="Pfam" id="PF07690">
    <property type="entry name" value="MFS_1"/>
    <property type="match status" value="1"/>
</dbReference>
<dbReference type="RefSeq" id="WP_132594457.1">
    <property type="nucleotide sequence ID" value="NZ_SMKO01000018.1"/>
</dbReference>
<evidence type="ECO:0000313" key="8">
    <source>
        <dbReference type="EMBL" id="TDD09083.1"/>
    </source>
</evidence>
<feature type="transmembrane region" description="Helical" evidence="6">
    <location>
        <begin position="371"/>
        <end position="395"/>
    </location>
</feature>
<feature type="transmembrane region" description="Helical" evidence="6">
    <location>
        <begin position="251"/>
        <end position="270"/>
    </location>
</feature>
<keyword evidence="9" id="KW-1185">Reference proteome</keyword>
<dbReference type="GO" id="GO:0005886">
    <property type="term" value="C:plasma membrane"/>
    <property type="evidence" value="ECO:0007669"/>
    <property type="project" value="UniProtKB-SubCell"/>
</dbReference>
<dbReference type="InterPro" id="IPR020846">
    <property type="entry name" value="MFS_dom"/>
</dbReference>
<keyword evidence="2" id="KW-1003">Cell membrane</keyword>
<keyword evidence="5 6" id="KW-0472">Membrane</keyword>
<name>A0A4R4VZY9_9ACTN</name>
<feature type="transmembrane region" description="Helical" evidence="6">
    <location>
        <begin position="73"/>
        <end position="96"/>
    </location>
</feature>